<protein>
    <submittedName>
        <fullName evidence="2">Uncharacterized protein</fullName>
    </submittedName>
</protein>
<feature type="region of interest" description="Disordered" evidence="1">
    <location>
        <begin position="1"/>
        <end position="25"/>
    </location>
</feature>
<organism evidence="2">
    <name type="scientific">Melanopsichium pennsylvanicum 4</name>
    <dbReference type="NCBI Taxonomy" id="1398559"/>
    <lineage>
        <taxon>Eukaryota</taxon>
        <taxon>Fungi</taxon>
        <taxon>Dikarya</taxon>
        <taxon>Basidiomycota</taxon>
        <taxon>Ustilaginomycotina</taxon>
        <taxon>Ustilaginomycetes</taxon>
        <taxon>Ustilaginales</taxon>
        <taxon>Ustilaginaceae</taxon>
        <taxon>Melanopsichium</taxon>
    </lineage>
</organism>
<feature type="compositionally biased region" description="Low complexity" evidence="1">
    <location>
        <begin position="8"/>
        <end position="18"/>
    </location>
</feature>
<evidence type="ECO:0000313" key="2">
    <source>
        <dbReference type="EMBL" id="CDI51014.1"/>
    </source>
</evidence>
<evidence type="ECO:0000256" key="1">
    <source>
        <dbReference type="SAM" id="MobiDB-lite"/>
    </source>
</evidence>
<feature type="non-terminal residue" evidence="2">
    <location>
        <position position="1"/>
    </location>
</feature>
<reference evidence="2" key="1">
    <citation type="journal article" date="2014" name="Genome Biol. Evol.">
        <title>Gene Loss Rather Than Gene Gain Is Associated with a Host Jump from Monocots to Dicots in the Smut Fungus Melanopsichium pennsylvanicum.</title>
        <authorList>
            <person name="Sharma R."/>
            <person name="Mishra B."/>
            <person name="Runge F."/>
            <person name="Thines M."/>
        </authorList>
    </citation>
    <scope>NUCLEOTIDE SEQUENCE</scope>
    <source>
        <strain evidence="2">4</strain>
    </source>
</reference>
<feature type="region of interest" description="Disordered" evidence="1">
    <location>
        <begin position="85"/>
        <end position="108"/>
    </location>
</feature>
<accession>A0A077R242</accession>
<feature type="non-terminal residue" evidence="2">
    <location>
        <position position="120"/>
    </location>
</feature>
<sequence length="120" mass="13056">TRSRDRSSASFPTSPSSTKTIGPSGSLSLSIAFRQSRTQTKFLPALFLRMTLNMTKISTDTYSASSSLPATTAPRAGSIHISYARKAKANSSDPPYTKNLRKPSPSMTNLNLKQYMTECT</sequence>
<dbReference type="EMBL" id="HG529494">
    <property type="protein sequence ID" value="CDI51014.1"/>
    <property type="molecule type" value="Genomic_DNA"/>
</dbReference>
<proteinExistence type="predicted"/>
<name>A0A077R242_9BASI</name>
<dbReference type="AlphaFoldDB" id="A0A077R242"/>